<dbReference type="InterPro" id="IPR027417">
    <property type="entry name" value="P-loop_NTPase"/>
</dbReference>
<dbReference type="Pfam" id="PF05157">
    <property type="entry name" value="MshEN"/>
    <property type="match status" value="1"/>
</dbReference>
<dbReference type="Proteomes" id="UP000176424">
    <property type="component" value="Unassembled WGS sequence"/>
</dbReference>
<dbReference type="PANTHER" id="PTHR30258:SF1">
    <property type="entry name" value="PROTEIN TRANSPORT PROTEIN HOFB HOMOLOG"/>
    <property type="match status" value="1"/>
</dbReference>
<feature type="domain" description="AAA+ ATPase" evidence="4">
    <location>
        <begin position="304"/>
        <end position="425"/>
    </location>
</feature>
<organism evidence="5 6">
    <name type="scientific">Candidatus Amesbacteria bacterium RIFOXYB1_FULL_44_23</name>
    <dbReference type="NCBI Taxonomy" id="1797263"/>
    <lineage>
        <taxon>Bacteria</taxon>
        <taxon>Candidatus Amesiibacteriota</taxon>
    </lineage>
</organism>
<comment type="similarity">
    <text evidence="1">Belongs to the GSP E family.</text>
</comment>
<dbReference type="Gene3D" id="3.40.50.300">
    <property type="entry name" value="P-loop containing nucleotide triphosphate hydrolases"/>
    <property type="match status" value="1"/>
</dbReference>
<keyword evidence="3" id="KW-0067">ATP-binding</keyword>
<dbReference type="GO" id="GO:0005524">
    <property type="term" value="F:ATP binding"/>
    <property type="evidence" value="ECO:0007669"/>
    <property type="project" value="UniProtKB-KW"/>
</dbReference>
<evidence type="ECO:0000313" key="6">
    <source>
        <dbReference type="Proteomes" id="UP000176424"/>
    </source>
</evidence>
<proteinExistence type="inferred from homology"/>
<protein>
    <recommendedName>
        <fullName evidence="4">AAA+ ATPase domain-containing protein</fullName>
    </recommendedName>
</protein>
<dbReference type="SMART" id="SM00382">
    <property type="entry name" value="AAA"/>
    <property type="match status" value="1"/>
</dbReference>
<dbReference type="Pfam" id="PF00437">
    <property type="entry name" value="T2SSE"/>
    <property type="match status" value="1"/>
</dbReference>
<evidence type="ECO:0000256" key="2">
    <source>
        <dbReference type="ARBA" id="ARBA00022741"/>
    </source>
</evidence>
<dbReference type="EMBL" id="MEXR01000019">
    <property type="protein sequence ID" value="OGD09899.1"/>
    <property type="molecule type" value="Genomic_DNA"/>
</dbReference>
<dbReference type="PANTHER" id="PTHR30258">
    <property type="entry name" value="TYPE II SECRETION SYSTEM PROTEIN GSPE-RELATED"/>
    <property type="match status" value="1"/>
</dbReference>
<dbReference type="FunFam" id="3.40.50.300:FF:000398">
    <property type="entry name" value="Type IV pilus assembly ATPase PilB"/>
    <property type="match status" value="1"/>
</dbReference>
<dbReference type="GO" id="GO:0005886">
    <property type="term" value="C:plasma membrane"/>
    <property type="evidence" value="ECO:0007669"/>
    <property type="project" value="TreeGrafter"/>
</dbReference>
<comment type="caution">
    <text evidence="5">The sequence shown here is derived from an EMBL/GenBank/DDBJ whole genome shotgun (WGS) entry which is preliminary data.</text>
</comment>
<dbReference type="Gene3D" id="3.30.300.160">
    <property type="entry name" value="Type II secretion system, protein E, N-terminal domain"/>
    <property type="match status" value="1"/>
</dbReference>
<dbReference type="InterPro" id="IPR003593">
    <property type="entry name" value="AAA+_ATPase"/>
</dbReference>
<dbReference type="SUPFAM" id="SSF160246">
    <property type="entry name" value="EspE N-terminal domain-like"/>
    <property type="match status" value="1"/>
</dbReference>
<dbReference type="GO" id="GO:0016887">
    <property type="term" value="F:ATP hydrolysis activity"/>
    <property type="evidence" value="ECO:0007669"/>
    <property type="project" value="TreeGrafter"/>
</dbReference>
<dbReference type="InterPro" id="IPR037257">
    <property type="entry name" value="T2SS_E_N_sf"/>
</dbReference>
<dbReference type="InterPro" id="IPR007831">
    <property type="entry name" value="T2SS_GspE_N"/>
</dbReference>
<reference evidence="5 6" key="1">
    <citation type="journal article" date="2016" name="Nat. Commun.">
        <title>Thousands of microbial genomes shed light on interconnected biogeochemical processes in an aquifer system.</title>
        <authorList>
            <person name="Anantharaman K."/>
            <person name="Brown C.T."/>
            <person name="Hug L.A."/>
            <person name="Sharon I."/>
            <person name="Castelle C.J."/>
            <person name="Probst A.J."/>
            <person name="Thomas B.C."/>
            <person name="Singh A."/>
            <person name="Wilkins M.J."/>
            <person name="Karaoz U."/>
            <person name="Brodie E.L."/>
            <person name="Williams K.H."/>
            <person name="Hubbard S.S."/>
            <person name="Banfield J.F."/>
        </authorList>
    </citation>
    <scope>NUCLEOTIDE SEQUENCE [LARGE SCALE GENOMIC DNA]</scope>
</reference>
<dbReference type="STRING" id="1797263.A2397_06260"/>
<dbReference type="SUPFAM" id="SSF52540">
    <property type="entry name" value="P-loop containing nucleoside triphosphate hydrolases"/>
    <property type="match status" value="1"/>
</dbReference>
<evidence type="ECO:0000256" key="3">
    <source>
        <dbReference type="ARBA" id="ARBA00022840"/>
    </source>
</evidence>
<dbReference type="InterPro" id="IPR001482">
    <property type="entry name" value="T2SS/T4SS_dom"/>
</dbReference>
<name>A0A1F4ZTY3_9BACT</name>
<gene>
    <name evidence="5" type="ORF">A2397_06260</name>
</gene>
<evidence type="ECO:0000259" key="4">
    <source>
        <dbReference type="SMART" id="SM00382"/>
    </source>
</evidence>
<dbReference type="Gene3D" id="3.30.450.90">
    <property type="match status" value="1"/>
</dbReference>
<evidence type="ECO:0000256" key="1">
    <source>
        <dbReference type="ARBA" id="ARBA00006611"/>
    </source>
</evidence>
<sequence length="560" mass="62132">MNPYTDQQLYDFLSELGIVDSDKLSTAFELAKSKEVSLADQLLENDLITDENLGKLLADMLELPFIRLEQVSIPKEVLQILPEVVAKNQKAVVFALDDKGAKMAMVNPGNKEFIDLMAKKIGEKVKVYLATPRDIEAALSWYKKDLQKSFDELMVEKVEAVQKGTGGEIPAIEIVNLLVEYAHDNRASDVHIEPRRKLAEVRFRIDGVLHDVLNLPLDVFDQVVTRIKVASKLRTDEHMAAQDGKMQVETASEELDIRVSVVPLVHGEKVVMRLLSSKSRQFGLADLGLSEEDLNKIKDGFMRPYGMVLVTGPTGSGKTTSIYAILKILNSRDVNIATIEDPVEYDIEGINQIQVNPKAGLTFASGLRSILRQDPNVIFVGEIRDEETADISVNSAMTGHLVLSTLHTNDAATTLPRLIEMKIEPYIVASTVNVITAQRLVRKICEKCRVSTEISMGDLQKKFPAAVLAKHFGKNLKKVRVYIGKGCPVCHKTGYAGRIGIYEVLVVSEDIKELIMAKADAGTIQKKAVAEGMNLLWEDGLEKVREGITTLDEVLRVTRD</sequence>
<keyword evidence="2" id="KW-0547">Nucleotide-binding</keyword>
<accession>A0A1F4ZTY3</accession>
<evidence type="ECO:0000313" key="5">
    <source>
        <dbReference type="EMBL" id="OGD09899.1"/>
    </source>
</evidence>
<dbReference type="AlphaFoldDB" id="A0A1F4ZTY3"/>
<dbReference type="CDD" id="cd01129">
    <property type="entry name" value="PulE-GspE-like"/>
    <property type="match status" value="1"/>
</dbReference>